<dbReference type="SUPFAM" id="SSF56059">
    <property type="entry name" value="Glutathione synthetase ATP-binding domain-like"/>
    <property type="match status" value="1"/>
</dbReference>
<dbReference type="EMBL" id="JPMI01000022">
    <property type="protein sequence ID" value="KFA94255.1"/>
    <property type="molecule type" value="Genomic_DNA"/>
</dbReference>
<gene>
    <name evidence="1" type="ORF">Q664_04165</name>
</gene>
<proteinExistence type="predicted"/>
<comment type="caution">
    <text evidence="1">The sequence shown here is derived from an EMBL/GenBank/DDBJ whole genome shotgun (WGS) entry which is preliminary data.</text>
</comment>
<dbReference type="AlphaFoldDB" id="A0A084T0M0"/>
<organism evidence="1 2">
    <name type="scientific">Archangium violaceum Cb vi76</name>
    <dbReference type="NCBI Taxonomy" id="1406225"/>
    <lineage>
        <taxon>Bacteria</taxon>
        <taxon>Pseudomonadati</taxon>
        <taxon>Myxococcota</taxon>
        <taxon>Myxococcia</taxon>
        <taxon>Myxococcales</taxon>
        <taxon>Cystobacterineae</taxon>
        <taxon>Archangiaceae</taxon>
        <taxon>Archangium</taxon>
    </lineage>
</organism>
<dbReference type="Proteomes" id="UP000028547">
    <property type="component" value="Unassembled WGS sequence"/>
</dbReference>
<accession>A0A084T0M0</accession>
<dbReference type="RefSeq" id="WP_043389953.1">
    <property type="nucleotide sequence ID" value="NZ_JPMI01000022.1"/>
</dbReference>
<sequence length="488" mass="53400">MQELLEVLRRQAVHFGPELARTAYKRGLAVTQKDGSTRPIPVTATPVILDAAEIRRRATLSAHLASATVKVTRAVLASDEKELLLGGLSPVERELTERTFANVERLATTRVDYFVDTKPRALEVNATIPAMQGYSDIAARTFIEVVARHFRYPEKALYAVISANGSNALALYRALLDGYAAERDGKMPDTLALLCRRNDAQITEQRYLCERFREFGADADVVHPDEVSGEEHFEVRGKRYDLVYRHLFTRRLEETPAPWVQDFFGTVPGRKAVLLNPPASPVEVKTTFALLSQALVEPARAGAAGLTPEELEAVRESVPWTRPFRHGPGVGPDGQRVEDLVALVVAEPKRFVLKRAWDYGGRAVYLGRSVGTPAFEERAKAAYGTVPTWAELCERAATDPAGGGFVVQEVVETTPEDHLLCEESGVTPMSLHVDYSAYASVGLAKQPAWGGVCRGSTSEIVNIVGGGGVLPLITTEVAQKLLMAWKAI</sequence>
<evidence type="ECO:0000313" key="1">
    <source>
        <dbReference type="EMBL" id="KFA94255.1"/>
    </source>
</evidence>
<evidence type="ECO:0000313" key="2">
    <source>
        <dbReference type="Proteomes" id="UP000028547"/>
    </source>
</evidence>
<name>A0A084T0M0_9BACT</name>
<protein>
    <submittedName>
        <fullName evidence="1">Uncharacterized protein</fullName>
    </submittedName>
</protein>
<reference evidence="1 2" key="1">
    <citation type="submission" date="2014-07" db="EMBL/GenBank/DDBJ databases">
        <title>Draft Genome Sequence of Gephyronic Acid Producer, Cystobacter violaceus Strain Cb vi76.</title>
        <authorList>
            <person name="Stevens D.C."/>
            <person name="Young J."/>
            <person name="Carmichael R."/>
            <person name="Tan J."/>
            <person name="Taylor R.E."/>
        </authorList>
    </citation>
    <scope>NUCLEOTIDE SEQUENCE [LARGE SCALE GENOMIC DNA]</scope>
    <source>
        <strain evidence="1 2">Cb vi76</strain>
    </source>
</reference>